<sequence>MQPAPEQQHLVLVVDDDPLVTEFVRLRLEMEGFAVDVAHNAEDALASALRKPPHLFLLDVGLPEINGLTLLRRLRTEKRLKTIPAIMITASAAGANVKAAMEAGAVGYVLKPFAADDLLARVRAATKNQSRVWL</sequence>
<keyword evidence="7" id="KW-1185">Reference proteome</keyword>
<reference evidence="5 6" key="1">
    <citation type="submission" date="2017-12" db="EMBL/GenBank/DDBJ databases">
        <title>The genome sequence of Caulobacter flavus CGMCC1 15093.</title>
        <authorList>
            <person name="Gao J."/>
            <person name="Mao X."/>
            <person name="Sun J."/>
        </authorList>
    </citation>
    <scope>NUCLEOTIDE SEQUENCE [LARGE SCALE GENOMIC DNA]</scope>
    <source>
        <strain evidence="5 6">CGMCC1 15093</strain>
    </source>
</reference>
<dbReference type="CDD" id="cd17574">
    <property type="entry name" value="REC_OmpR"/>
    <property type="match status" value="1"/>
</dbReference>
<dbReference type="Gene3D" id="3.40.50.2300">
    <property type="match status" value="1"/>
</dbReference>
<dbReference type="PANTHER" id="PTHR44591">
    <property type="entry name" value="STRESS RESPONSE REGULATOR PROTEIN 1"/>
    <property type="match status" value="1"/>
</dbReference>
<dbReference type="KEGG" id="cfh:C1707_17355"/>
<dbReference type="AlphaFoldDB" id="A0A2N5CUB1"/>
<feature type="domain" description="Response regulatory" evidence="3">
    <location>
        <begin position="10"/>
        <end position="126"/>
    </location>
</feature>
<dbReference type="PROSITE" id="PS50110">
    <property type="entry name" value="RESPONSE_REGULATORY"/>
    <property type="match status" value="1"/>
</dbReference>
<dbReference type="InterPro" id="IPR050595">
    <property type="entry name" value="Bact_response_regulator"/>
</dbReference>
<dbReference type="SUPFAM" id="SSF52172">
    <property type="entry name" value="CheY-like"/>
    <property type="match status" value="1"/>
</dbReference>
<evidence type="ECO:0000256" key="1">
    <source>
        <dbReference type="ARBA" id="ARBA00022553"/>
    </source>
</evidence>
<dbReference type="Pfam" id="PF00072">
    <property type="entry name" value="Response_reg"/>
    <property type="match status" value="1"/>
</dbReference>
<dbReference type="EMBL" id="CP026100">
    <property type="protein sequence ID" value="AYV47882.1"/>
    <property type="molecule type" value="Genomic_DNA"/>
</dbReference>
<dbReference type="EMBL" id="PJRQ01000019">
    <property type="protein sequence ID" value="PLR16858.1"/>
    <property type="molecule type" value="Genomic_DNA"/>
</dbReference>
<dbReference type="Proteomes" id="UP000281192">
    <property type="component" value="Chromosome"/>
</dbReference>
<evidence type="ECO:0000313" key="7">
    <source>
        <dbReference type="Proteomes" id="UP000281192"/>
    </source>
</evidence>
<reference evidence="4 7" key="2">
    <citation type="submission" date="2018-01" db="EMBL/GenBank/DDBJ databases">
        <title>Complete genome sequence of Caulobacter flavus RHGG3.</title>
        <authorList>
            <person name="Yang E."/>
        </authorList>
    </citation>
    <scope>NUCLEOTIDE SEQUENCE [LARGE SCALE GENOMIC DNA]</scope>
    <source>
        <strain evidence="4 7">RHGG3</strain>
    </source>
</reference>
<name>A0A2N5CUB1_9CAUL</name>
<dbReference type="RefSeq" id="WP_101712917.1">
    <property type="nucleotide sequence ID" value="NZ_CP026100.1"/>
</dbReference>
<dbReference type="SMART" id="SM00448">
    <property type="entry name" value="REC"/>
    <property type="match status" value="1"/>
</dbReference>
<dbReference type="PANTHER" id="PTHR44591:SF3">
    <property type="entry name" value="RESPONSE REGULATORY DOMAIN-CONTAINING PROTEIN"/>
    <property type="match status" value="1"/>
</dbReference>
<evidence type="ECO:0000259" key="3">
    <source>
        <dbReference type="PROSITE" id="PS50110"/>
    </source>
</evidence>
<evidence type="ECO:0000313" key="6">
    <source>
        <dbReference type="Proteomes" id="UP000234483"/>
    </source>
</evidence>
<dbReference type="Proteomes" id="UP000234483">
    <property type="component" value="Unassembled WGS sequence"/>
</dbReference>
<evidence type="ECO:0000256" key="2">
    <source>
        <dbReference type="PROSITE-ProRule" id="PRU00169"/>
    </source>
</evidence>
<protein>
    <recommendedName>
        <fullName evidence="3">Response regulatory domain-containing protein</fullName>
    </recommendedName>
</protein>
<gene>
    <name evidence="4" type="ORF">C1707_17355</name>
    <name evidence="5" type="ORF">CFHF_10230</name>
</gene>
<dbReference type="InterPro" id="IPR011006">
    <property type="entry name" value="CheY-like_superfamily"/>
</dbReference>
<feature type="modified residue" description="4-aspartylphosphate" evidence="2">
    <location>
        <position position="59"/>
    </location>
</feature>
<evidence type="ECO:0000313" key="5">
    <source>
        <dbReference type="EMBL" id="PLR16858.1"/>
    </source>
</evidence>
<evidence type="ECO:0000313" key="4">
    <source>
        <dbReference type="EMBL" id="AYV47882.1"/>
    </source>
</evidence>
<keyword evidence="1 2" id="KW-0597">Phosphoprotein</keyword>
<dbReference type="GO" id="GO:0000160">
    <property type="term" value="P:phosphorelay signal transduction system"/>
    <property type="evidence" value="ECO:0007669"/>
    <property type="project" value="InterPro"/>
</dbReference>
<accession>A0A2N5CUB1</accession>
<organism evidence="5 6">
    <name type="scientific">Caulobacter flavus</name>
    <dbReference type="NCBI Taxonomy" id="1679497"/>
    <lineage>
        <taxon>Bacteria</taxon>
        <taxon>Pseudomonadati</taxon>
        <taxon>Pseudomonadota</taxon>
        <taxon>Alphaproteobacteria</taxon>
        <taxon>Caulobacterales</taxon>
        <taxon>Caulobacteraceae</taxon>
        <taxon>Caulobacter</taxon>
    </lineage>
</organism>
<dbReference type="InterPro" id="IPR001789">
    <property type="entry name" value="Sig_transdc_resp-reg_receiver"/>
</dbReference>
<proteinExistence type="predicted"/>
<dbReference type="OrthoDB" id="9793549at2"/>